<comment type="function">
    <text evidence="2">Purine salvage pathway enzyme that catalyzes the transfer of the ribosyl-5-phosphate group from 5-phospho-alpha-D-ribose 1-diphosphate (PRPP) to the N9 position of the 6-oxopurines hypoxanthine and guanine to form the corresponding ribonucleotides IMP (inosine 5'-monophosphate) and GMP (guanosine 5'-monophosphate), with the release of PPi.</text>
</comment>
<dbReference type="Proteomes" id="UP000463051">
    <property type="component" value="Unassembled WGS sequence"/>
</dbReference>
<dbReference type="GO" id="GO:0004422">
    <property type="term" value="F:hypoxanthine phosphoribosyltransferase activity"/>
    <property type="evidence" value="ECO:0007669"/>
    <property type="project" value="InterPro"/>
</dbReference>
<dbReference type="AlphaFoldDB" id="A0A7X2HA43"/>
<dbReference type="GO" id="GO:0006178">
    <property type="term" value="P:guanine salvage"/>
    <property type="evidence" value="ECO:0007669"/>
    <property type="project" value="TreeGrafter"/>
</dbReference>
<dbReference type="Gene3D" id="3.40.50.2020">
    <property type="match status" value="1"/>
</dbReference>
<evidence type="ECO:0000256" key="12">
    <source>
        <dbReference type="ARBA" id="ARBA00022741"/>
    </source>
</evidence>
<comment type="cofactor">
    <cofactor evidence="1 16">
        <name>Mg(2+)</name>
        <dbReference type="ChEBI" id="CHEBI:18420"/>
    </cofactor>
</comment>
<evidence type="ECO:0000259" key="17">
    <source>
        <dbReference type="Pfam" id="PF00156"/>
    </source>
</evidence>
<evidence type="ECO:0000313" key="19">
    <source>
        <dbReference type="Proteomes" id="UP000463051"/>
    </source>
</evidence>
<dbReference type="CDD" id="cd06223">
    <property type="entry name" value="PRTases_typeI"/>
    <property type="match status" value="1"/>
</dbReference>
<keyword evidence="10 16" id="KW-0479">Metal-binding</keyword>
<dbReference type="InterPro" id="IPR005904">
    <property type="entry name" value="Hxn_phspho_trans"/>
</dbReference>
<comment type="subcellular location">
    <subcellularLocation>
        <location evidence="3 16">Cytoplasm</location>
    </subcellularLocation>
</comment>
<keyword evidence="13 16" id="KW-0460">Magnesium</keyword>
<evidence type="ECO:0000313" key="18">
    <source>
        <dbReference type="EMBL" id="MRN56210.1"/>
    </source>
</evidence>
<dbReference type="EMBL" id="WJXB01000012">
    <property type="protein sequence ID" value="MRN56210.1"/>
    <property type="molecule type" value="Genomic_DNA"/>
</dbReference>
<dbReference type="GO" id="GO:0046100">
    <property type="term" value="P:hypoxanthine metabolic process"/>
    <property type="evidence" value="ECO:0007669"/>
    <property type="project" value="TreeGrafter"/>
</dbReference>
<gene>
    <name evidence="18" type="primary">hpt</name>
    <name evidence="18" type="ORF">GJB61_24875</name>
</gene>
<keyword evidence="8 16" id="KW-0328">Glycosyltransferase</keyword>
<protein>
    <recommendedName>
        <fullName evidence="16">Hypoxanthine phosphoribosyltransferase</fullName>
        <ecNumber evidence="16">2.4.2.8</ecNumber>
    </recommendedName>
</protein>
<dbReference type="FunFam" id="3.40.50.2020:FF:000006">
    <property type="entry name" value="Hypoxanthine phosphoribosyltransferase"/>
    <property type="match status" value="1"/>
</dbReference>
<comment type="catalytic activity">
    <reaction evidence="15">
        <text>IMP + diphosphate = hypoxanthine + 5-phospho-alpha-D-ribose 1-diphosphate</text>
        <dbReference type="Rhea" id="RHEA:17973"/>
        <dbReference type="ChEBI" id="CHEBI:17368"/>
        <dbReference type="ChEBI" id="CHEBI:33019"/>
        <dbReference type="ChEBI" id="CHEBI:58017"/>
        <dbReference type="ChEBI" id="CHEBI:58053"/>
        <dbReference type="EC" id="2.4.2.8"/>
    </reaction>
    <physiologicalReaction direction="right-to-left" evidence="15">
        <dbReference type="Rhea" id="RHEA:17975"/>
    </physiologicalReaction>
</comment>
<dbReference type="GO" id="GO:0032263">
    <property type="term" value="P:GMP salvage"/>
    <property type="evidence" value="ECO:0007669"/>
    <property type="project" value="TreeGrafter"/>
</dbReference>
<evidence type="ECO:0000256" key="6">
    <source>
        <dbReference type="ARBA" id="ARBA00008391"/>
    </source>
</evidence>
<evidence type="ECO:0000256" key="1">
    <source>
        <dbReference type="ARBA" id="ARBA00001946"/>
    </source>
</evidence>
<dbReference type="GO" id="GO:0032264">
    <property type="term" value="P:IMP salvage"/>
    <property type="evidence" value="ECO:0007669"/>
    <property type="project" value="UniProtKB-UniPathway"/>
</dbReference>
<keyword evidence="11 16" id="KW-0660">Purine salvage</keyword>
<comment type="caution">
    <text evidence="18">The sequence shown here is derived from an EMBL/GenBank/DDBJ whole genome shotgun (WGS) entry which is preliminary data.</text>
</comment>
<evidence type="ECO:0000256" key="7">
    <source>
        <dbReference type="ARBA" id="ARBA00022490"/>
    </source>
</evidence>
<comment type="pathway">
    <text evidence="4 16">Purine metabolism; IMP biosynthesis via salvage pathway; IMP from hypoxanthine: step 1/1.</text>
</comment>
<evidence type="ECO:0000256" key="3">
    <source>
        <dbReference type="ARBA" id="ARBA00004496"/>
    </source>
</evidence>
<dbReference type="PANTHER" id="PTHR43340:SF1">
    <property type="entry name" value="HYPOXANTHINE PHOSPHORIBOSYLTRANSFERASE"/>
    <property type="match status" value="1"/>
</dbReference>
<comment type="similarity">
    <text evidence="6 16">Belongs to the purine/pyrimidine phosphoribosyltransferase family.</text>
</comment>
<dbReference type="GO" id="GO:0000166">
    <property type="term" value="F:nucleotide binding"/>
    <property type="evidence" value="ECO:0007669"/>
    <property type="project" value="UniProtKB-KW"/>
</dbReference>
<dbReference type="NCBIfam" id="TIGR01203">
    <property type="entry name" value="HGPRTase"/>
    <property type="match status" value="1"/>
</dbReference>
<evidence type="ECO:0000256" key="11">
    <source>
        <dbReference type="ARBA" id="ARBA00022726"/>
    </source>
</evidence>
<evidence type="ECO:0000256" key="9">
    <source>
        <dbReference type="ARBA" id="ARBA00022679"/>
    </source>
</evidence>
<comment type="pathway">
    <text evidence="5">Purine metabolism; GMP biosynthesis via salvage pathway; GMP from guanine: step 1/1.</text>
</comment>
<reference evidence="18 19" key="1">
    <citation type="submission" date="2019-11" db="EMBL/GenBank/DDBJ databases">
        <title>Paenibacillus monticola sp. nov., a novel PGPR strain isolated from mountain sample in China.</title>
        <authorList>
            <person name="Zhao Q."/>
            <person name="Li H.-P."/>
            <person name="Zhang J.-L."/>
        </authorList>
    </citation>
    <scope>NUCLEOTIDE SEQUENCE [LARGE SCALE GENOMIC DNA]</scope>
    <source>
        <strain evidence="18 19">LC-T2</strain>
    </source>
</reference>
<accession>A0A7X2HA43</accession>
<dbReference type="SUPFAM" id="SSF53271">
    <property type="entry name" value="PRTase-like"/>
    <property type="match status" value="1"/>
</dbReference>
<evidence type="ECO:0000256" key="14">
    <source>
        <dbReference type="ARBA" id="ARBA00048811"/>
    </source>
</evidence>
<dbReference type="UniPathway" id="UPA00591">
    <property type="reaction ID" value="UER00648"/>
</dbReference>
<keyword evidence="19" id="KW-1185">Reference proteome</keyword>
<evidence type="ECO:0000256" key="4">
    <source>
        <dbReference type="ARBA" id="ARBA00004669"/>
    </source>
</evidence>
<dbReference type="GO" id="GO:0006166">
    <property type="term" value="P:purine ribonucleoside salvage"/>
    <property type="evidence" value="ECO:0007669"/>
    <property type="project" value="UniProtKB-KW"/>
</dbReference>
<evidence type="ECO:0000256" key="13">
    <source>
        <dbReference type="ARBA" id="ARBA00022842"/>
    </source>
</evidence>
<dbReference type="PANTHER" id="PTHR43340">
    <property type="entry name" value="HYPOXANTHINE-GUANINE PHOSPHORIBOSYLTRANSFERASE"/>
    <property type="match status" value="1"/>
</dbReference>
<evidence type="ECO:0000256" key="5">
    <source>
        <dbReference type="ARBA" id="ARBA00004676"/>
    </source>
</evidence>
<evidence type="ECO:0000256" key="2">
    <source>
        <dbReference type="ARBA" id="ARBA00002049"/>
    </source>
</evidence>
<evidence type="ECO:0000256" key="16">
    <source>
        <dbReference type="RuleBase" id="RU364099"/>
    </source>
</evidence>
<dbReference type="GO" id="GO:0005829">
    <property type="term" value="C:cytosol"/>
    <property type="evidence" value="ECO:0007669"/>
    <property type="project" value="TreeGrafter"/>
</dbReference>
<keyword evidence="7 16" id="KW-0963">Cytoplasm</keyword>
<dbReference type="EC" id="2.4.2.8" evidence="16"/>
<feature type="domain" description="Phosphoribosyltransferase" evidence="17">
    <location>
        <begin position="14"/>
        <end position="158"/>
    </location>
</feature>
<dbReference type="GO" id="GO:0000287">
    <property type="term" value="F:magnesium ion binding"/>
    <property type="evidence" value="ECO:0007669"/>
    <property type="project" value="TreeGrafter"/>
</dbReference>
<sequence>MKGLNKILVSKAELQHRVKELGAEISLDYHGQELVLIGILKGGAVFMADLMREITLPIGIDYMSVSSYGNSSTSSGAIVIKKDIDTDIRGKHILIVEDMIDTGLTLQHLQKHLLTRDALSVKICTILNKPSRRLVDIKIDYEGIEIPDEFVVGYGLDYAEQYRHLPDVWIVDTLELGIH</sequence>
<dbReference type="InterPro" id="IPR050408">
    <property type="entry name" value="HGPRT"/>
</dbReference>
<comment type="catalytic activity">
    <reaction evidence="14">
        <text>GMP + diphosphate = guanine + 5-phospho-alpha-D-ribose 1-diphosphate</text>
        <dbReference type="Rhea" id="RHEA:25424"/>
        <dbReference type="ChEBI" id="CHEBI:16235"/>
        <dbReference type="ChEBI" id="CHEBI:33019"/>
        <dbReference type="ChEBI" id="CHEBI:58017"/>
        <dbReference type="ChEBI" id="CHEBI:58115"/>
        <dbReference type="EC" id="2.4.2.8"/>
    </reaction>
    <physiologicalReaction direction="right-to-left" evidence="14">
        <dbReference type="Rhea" id="RHEA:25426"/>
    </physiologicalReaction>
</comment>
<keyword evidence="9 16" id="KW-0808">Transferase</keyword>
<evidence type="ECO:0000256" key="15">
    <source>
        <dbReference type="ARBA" id="ARBA00049402"/>
    </source>
</evidence>
<dbReference type="InterPro" id="IPR029057">
    <property type="entry name" value="PRTase-like"/>
</dbReference>
<name>A0A7X2HA43_9BACL</name>
<dbReference type="GO" id="GO:0052657">
    <property type="term" value="F:guanine phosphoribosyltransferase activity"/>
    <property type="evidence" value="ECO:0007669"/>
    <property type="project" value="UniProtKB-ARBA"/>
</dbReference>
<proteinExistence type="inferred from homology"/>
<dbReference type="InterPro" id="IPR000836">
    <property type="entry name" value="PRTase_dom"/>
</dbReference>
<organism evidence="18 19">
    <name type="scientific">Paenibacillus monticola</name>
    <dbReference type="NCBI Taxonomy" id="2666075"/>
    <lineage>
        <taxon>Bacteria</taxon>
        <taxon>Bacillati</taxon>
        <taxon>Bacillota</taxon>
        <taxon>Bacilli</taxon>
        <taxon>Bacillales</taxon>
        <taxon>Paenibacillaceae</taxon>
        <taxon>Paenibacillus</taxon>
    </lineage>
</organism>
<keyword evidence="12 16" id="KW-0547">Nucleotide-binding</keyword>
<evidence type="ECO:0000256" key="8">
    <source>
        <dbReference type="ARBA" id="ARBA00022676"/>
    </source>
</evidence>
<evidence type="ECO:0000256" key="10">
    <source>
        <dbReference type="ARBA" id="ARBA00022723"/>
    </source>
</evidence>
<dbReference type="Pfam" id="PF00156">
    <property type="entry name" value="Pribosyltran"/>
    <property type="match status" value="1"/>
</dbReference>